<organism evidence="1 2">
    <name type="scientific">Aneurinibacillus soli</name>
    <dbReference type="NCBI Taxonomy" id="1500254"/>
    <lineage>
        <taxon>Bacteria</taxon>
        <taxon>Bacillati</taxon>
        <taxon>Bacillota</taxon>
        <taxon>Bacilli</taxon>
        <taxon>Bacillales</taxon>
        <taxon>Paenibacillaceae</taxon>
        <taxon>Aneurinibacillus group</taxon>
        <taxon>Aneurinibacillus</taxon>
    </lineage>
</organism>
<reference evidence="1 2" key="1">
    <citation type="submission" date="2015-12" db="EMBL/GenBank/DDBJ databases">
        <title>Genome sequence of Aneurinibacillus soli.</title>
        <authorList>
            <person name="Lee J.S."/>
            <person name="Lee K.C."/>
            <person name="Kim K.K."/>
            <person name="Lee B.W."/>
        </authorList>
    </citation>
    <scope>NUCLEOTIDE SEQUENCE [LARGE SCALE GENOMIC DNA]</scope>
    <source>
        <strain evidence="1 2">CB4</strain>
    </source>
</reference>
<dbReference type="Proteomes" id="UP000217696">
    <property type="component" value="Chromosome"/>
</dbReference>
<sequence>MYSHRSIVGKSPFTRPLPLGIAYRRSVAPPDPAPSTLWLNTIKQYQDAKLCYAGKKLRKQGRFGVACFFVNRNVVRGVGEGKSKRVPVRAYSAEGERRTGLCPQPFHEDTSWVLFCGRVRRAPGADSHHFPASVLKRTAPPFSHSLTTTRCRYHQKAIGNSTYAAIYPGSVQNKGSQLHHSLHG</sequence>
<gene>
    <name evidence="1" type="ORF">CB4_03045</name>
</gene>
<dbReference type="EMBL" id="AP017312">
    <property type="protein sequence ID" value="BAU28868.1"/>
    <property type="molecule type" value="Genomic_DNA"/>
</dbReference>
<keyword evidence="2" id="KW-1185">Reference proteome</keyword>
<dbReference type="AlphaFoldDB" id="A0A0U4NJC8"/>
<name>A0A0U4NJC8_9BACL</name>
<dbReference type="KEGG" id="asoc:CB4_03045"/>
<evidence type="ECO:0000313" key="2">
    <source>
        <dbReference type="Proteomes" id="UP000217696"/>
    </source>
</evidence>
<proteinExistence type="predicted"/>
<protein>
    <submittedName>
        <fullName evidence="1">Uncharacterized protein</fullName>
    </submittedName>
</protein>
<evidence type="ECO:0000313" key="1">
    <source>
        <dbReference type="EMBL" id="BAU28868.1"/>
    </source>
</evidence>
<accession>A0A0U4NJC8</accession>